<evidence type="ECO:0000313" key="2">
    <source>
        <dbReference type="Proteomes" id="UP000276133"/>
    </source>
</evidence>
<name>A0A3M7PAD2_BRAPC</name>
<keyword evidence="2" id="KW-1185">Reference proteome</keyword>
<dbReference type="Proteomes" id="UP000276133">
    <property type="component" value="Unassembled WGS sequence"/>
</dbReference>
<protein>
    <submittedName>
        <fullName evidence="1">Uncharacterized protein</fullName>
    </submittedName>
</protein>
<organism evidence="1 2">
    <name type="scientific">Brachionus plicatilis</name>
    <name type="common">Marine rotifer</name>
    <name type="synonym">Brachionus muelleri</name>
    <dbReference type="NCBI Taxonomy" id="10195"/>
    <lineage>
        <taxon>Eukaryota</taxon>
        <taxon>Metazoa</taxon>
        <taxon>Spiralia</taxon>
        <taxon>Gnathifera</taxon>
        <taxon>Rotifera</taxon>
        <taxon>Eurotatoria</taxon>
        <taxon>Monogononta</taxon>
        <taxon>Pseudotrocha</taxon>
        <taxon>Ploima</taxon>
        <taxon>Brachionidae</taxon>
        <taxon>Brachionus</taxon>
    </lineage>
</organism>
<evidence type="ECO:0000313" key="1">
    <source>
        <dbReference type="EMBL" id="RMZ95674.1"/>
    </source>
</evidence>
<dbReference type="EMBL" id="REGN01012354">
    <property type="protein sequence ID" value="RMZ95674.1"/>
    <property type="molecule type" value="Genomic_DNA"/>
</dbReference>
<comment type="caution">
    <text evidence="1">The sequence shown here is derived from an EMBL/GenBank/DDBJ whole genome shotgun (WGS) entry which is preliminary data.</text>
</comment>
<sequence>MVSQLSIKAVPFDLFVDKDWNKPQFKMNNSKFTLKHLMPSEISNKVSAKTFYPTSLQTSFGI</sequence>
<reference evidence="1 2" key="1">
    <citation type="journal article" date="2018" name="Sci. Rep.">
        <title>Genomic signatures of local adaptation to the degree of environmental predictability in rotifers.</title>
        <authorList>
            <person name="Franch-Gras L."/>
            <person name="Hahn C."/>
            <person name="Garcia-Roger E.M."/>
            <person name="Carmona M.J."/>
            <person name="Serra M."/>
            <person name="Gomez A."/>
        </authorList>
    </citation>
    <scope>NUCLEOTIDE SEQUENCE [LARGE SCALE GENOMIC DNA]</scope>
    <source>
        <strain evidence="1">HYR1</strain>
    </source>
</reference>
<accession>A0A3M7PAD2</accession>
<dbReference type="AlphaFoldDB" id="A0A3M7PAD2"/>
<proteinExistence type="predicted"/>
<gene>
    <name evidence="1" type="ORF">BpHYR1_006868</name>
</gene>